<proteinExistence type="predicted"/>
<evidence type="ECO:0000313" key="1">
    <source>
        <dbReference type="EMBL" id="ERZ98216.1"/>
    </source>
</evidence>
<reference evidence="1" key="1">
    <citation type="submission" date="2013-07" db="EMBL/GenBank/DDBJ databases">
        <title>The genome of an arbuscular mycorrhizal fungus provides insights into the evolution of the oldest plant symbiosis.</title>
        <authorList>
            <consortium name="DOE Joint Genome Institute"/>
            <person name="Tisserant E."/>
            <person name="Malbreil M."/>
            <person name="Kuo A."/>
            <person name="Kohler A."/>
            <person name="Symeonidi A."/>
            <person name="Balestrini R."/>
            <person name="Charron P."/>
            <person name="Duensing N."/>
            <person name="Frei-dit-Frey N."/>
            <person name="Gianinazzi-Pearson V."/>
            <person name="Gilbert B."/>
            <person name="Handa Y."/>
            <person name="Hijri M."/>
            <person name="Kaul R."/>
            <person name="Kawaguchi M."/>
            <person name="Krajinski F."/>
            <person name="Lammers P."/>
            <person name="Lapierre D."/>
            <person name="Masclaux F.G."/>
            <person name="Murat C."/>
            <person name="Morin E."/>
            <person name="Ndikumana S."/>
            <person name="Pagni M."/>
            <person name="Petitpierre D."/>
            <person name="Requena N."/>
            <person name="Rosikiewicz P."/>
            <person name="Riley R."/>
            <person name="Saito K."/>
            <person name="San Clemente H."/>
            <person name="Shapiro H."/>
            <person name="van Tuinen D."/>
            <person name="Becard G."/>
            <person name="Bonfante P."/>
            <person name="Paszkowski U."/>
            <person name="Shachar-Hill Y."/>
            <person name="Young J.P."/>
            <person name="Sanders I.R."/>
            <person name="Henrissat B."/>
            <person name="Rensing S.A."/>
            <person name="Grigoriev I.V."/>
            <person name="Corradi N."/>
            <person name="Roux C."/>
            <person name="Martin F."/>
        </authorList>
    </citation>
    <scope>NUCLEOTIDE SEQUENCE</scope>
    <source>
        <strain evidence="1">DAOM 197198</strain>
    </source>
</reference>
<name>U9SSX3_RHIID</name>
<organism evidence="1">
    <name type="scientific">Rhizophagus irregularis (strain DAOM 181602 / DAOM 197198 / MUCL 43194)</name>
    <name type="common">Arbuscular mycorrhizal fungus</name>
    <name type="synonym">Glomus intraradices</name>
    <dbReference type="NCBI Taxonomy" id="747089"/>
    <lineage>
        <taxon>Eukaryota</taxon>
        <taxon>Fungi</taxon>
        <taxon>Fungi incertae sedis</taxon>
        <taxon>Mucoromycota</taxon>
        <taxon>Glomeromycotina</taxon>
        <taxon>Glomeromycetes</taxon>
        <taxon>Glomerales</taxon>
        <taxon>Glomeraceae</taxon>
        <taxon>Rhizophagus</taxon>
    </lineage>
</organism>
<sequence>MECDTNKVIARITRNIESHLTNFKSKTDYDILVSGGTPGIVPFEWKNNHIEGLYIDFSDDCQLDSYDDKLT</sequence>
<protein>
    <submittedName>
        <fullName evidence="1">Uncharacterized protein</fullName>
    </submittedName>
</protein>
<dbReference type="HOGENOM" id="CLU_2741361_0_0_1"/>
<gene>
    <name evidence="1" type="ORF">GLOINDRAFT_339752</name>
</gene>
<dbReference type="EMBL" id="KI298940">
    <property type="protein sequence ID" value="ERZ98216.1"/>
    <property type="molecule type" value="Genomic_DNA"/>
</dbReference>
<accession>U9SSX3</accession>
<dbReference type="AlphaFoldDB" id="U9SSX3"/>